<dbReference type="EMBL" id="CP093347">
    <property type="protein sequence ID" value="WOH03035.1"/>
    <property type="molecule type" value="Genomic_DNA"/>
</dbReference>
<gene>
    <name evidence="1" type="ORF">DCAR_0522426</name>
</gene>
<name>A0AAF1B1W3_DAUCS</name>
<dbReference type="AlphaFoldDB" id="A0AAF1B1W3"/>
<dbReference type="Proteomes" id="UP000077755">
    <property type="component" value="Chromosome 5"/>
</dbReference>
<reference evidence="1" key="1">
    <citation type="journal article" date="2016" name="Nat. Genet.">
        <title>A high-quality carrot genome assembly provides new insights into carotenoid accumulation and asterid genome evolution.</title>
        <authorList>
            <person name="Iorizzo M."/>
            <person name="Ellison S."/>
            <person name="Senalik D."/>
            <person name="Zeng P."/>
            <person name="Satapoomin P."/>
            <person name="Huang J."/>
            <person name="Bowman M."/>
            <person name="Iovene M."/>
            <person name="Sanseverino W."/>
            <person name="Cavagnaro P."/>
            <person name="Yildiz M."/>
            <person name="Macko-Podgorni A."/>
            <person name="Moranska E."/>
            <person name="Grzebelus E."/>
            <person name="Grzebelus D."/>
            <person name="Ashrafi H."/>
            <person name="Zheng Z."/>
            <person name="Cheng S."/>
            <person name="Spooner D."/>
            <person name="Van Deynze A."/>
            <person name="Simon P."/>
        </authorList>
    </citation>
    <scope>NUCLEOTIDE SEQUENCE</scope>
    <source>
        <tissue evidence="1">Leaf</tissue>
    </source>
</reference>
<accession>A0AAF1B1W3</accession>
<organism evidence="1 2">
    <name type="scientific">Daucus carota subsp. sativus</name>
    <name type="common">Carrot</name>
    <dbReference type="NCBI Taxonomy" id="79200"/>
    <lineage>
        <taxon>Eukaryota</taxon>
        <taxon>Viridiplantae</taxon>
        <taxon>Streptophyta</taxon>
        <taxon>Embryophyta</taxon>
        <taxon>Tracheophyta</taxon>
        <taxon>Spermatophyta</taxon>
        <taxon>Magnoliopsida</taxon>
        <taxon>eudicotyledons</taxon>
        <taxon>Gunneridae</taxon>
        <taxon>Pentapetalae</taxon>
        <taxon>asterids</taxon>
        <taxon>campanulids</taxon>
        <taxon>Apiales</taxon>
        <taxon>Apiaceae</taxon>
        <taxon>Apioideae</taxon>
        <taxon>Scandiceae</taxon>
        <taxon>Daucinae</taxon>
        <taxon>Daucus</taxon>
        <taxon>Daucus sect. Daucus</taxon>
    </lineage>
</organism>
<keyword evidence="2" id="KW-1185">Reference proteome</keyword>
<protein>
    <submittedName>
        <fullName evidence="1">Uncharacterized protein</fullName>
    </submittedName>
</protein>
<proteinExistence type="predicted"/>
<sequence length="251" mass="28863">MFLTKPPRSLQLNNLVHCHNSITKPFLTHNRTISQSINTLDSGHIDEPKKKLSQLFSDRTESGFRKRLMRDERGVYKELSPSMIEFSRYLYEQGYFESDSSVFQNQVFDAACLGNVYGRNFLRHATEKFGCKNQEIAKWLSGSELKRVALFGCPSLSRKAVFSAKRLRTFFKIQENTVCSQCVLKQSCKYVNQNVWNSNTKNLYLPAVMNVISHYAMESVHPQLLVPDEIKIIVARLLKVVVKLSQTVSQD</sequence>
<dbReference type="KEGG" id="dcr:108220872"/>
<evidence type="ECO:0000313" key="2">
    <source>
        <dbReference type="Proteomes" id="UP000077755"/>
    </source>
</evidence>
<evidence type="ECO:0000313" key="1">
    <source>
        <dbReference type="EMBL" id="WOH03035.1"/>
    </source>
</evidence>
<reference evidence="1" key="2">
    <citation type="submission" date="2022-03" db="EMBL/GenBank/DDBJ databases">
        <title>Draft title - Genomic analysis of global carrot germplasm unveils the trajectory of domestication and the origin of high carotenoid orange carrot.</title>
        <authorList>
            <person name="Iorizzo M."/>
            <person name="Ellison S."/>
            <person name="Senalik D."/>
            <person name="Macko-Podgorni A."/>
            <person name="Grzebelus D."/>
            <person name="Bostan H."/>
            <person name="Rolling W."/>
            <person name="Curaba J."/>
            <person name="Simon P."/>
        </authorList>
    </citation>
    <scope>NUCLEOTIDE SEQUENCE</scope>
    <source>
        <tissue evidence="1">Leaf</tissue>
    </source>
</reference>